<evidence type="ECO:0000256" key="1">
    <source>
        <dbReference type="ARBA" id="ARBA00004123"/>
    </source>
</evidence>
<organism evidence="5">
    <name type="scientific">Physcomitrium patens</name>
    <name type="common">Spreading-leaved earth moss</name>
    <name type="synonym">Physcomitrella patens</name>
    <dbReference type="NCBI Taxonomy" id="3218"/>
    <lineage>
        <taxon>Eukaryota</taxon>
        <taxon>Viridiplantae</taxon>
        <taxon>Streptophyta</taxon>
        <taxon>Embryophyta</taxon>
        <taxon>Bryophyta</taxon>
        <taxon>Bryophytina</taxon>
        <taxon>Bryopsida</taxon>
        <taxon>Funariidae</taxon>
        <taxon>Funariales</taxon>
        <taxon>Funariaceae</taxon>
        <taxon>Physcomitrium</taxon>
    </lineage>
</organism>
<dbReference type="SMART" id="SM00185">
    <property type="entry name" value="ARM"/>
    <property type="match status" value="3"/>
</dbReference>
<dbReference type="Gramene" id="Pp3c9_410V3.1">
    <property type="protein sequence ID" value="Pp3c9_410V3.1"/>
    <property type="gene ID" value="Pp3c9_410"/>
</dbReference>
<name>A0A2K1K1E0_PHYPA</name>
<evidence type="ECO:0000256" key="3">
    <source>
        <dbReference type="SAM" id="MobiDB-lite"/>
    </source>
</evidence>
<dbReference type="InterPro" id="IPR000225">
    <property type="entry name" value="Armadillo"/>
</dbReference>
<dbReference type="InterPro" id="IPR021906">
    <property type="entry name" value="BAF250/Osa"/>
</dbReference>
<accession>A0A2K1K1E0</accession>
<dbReference type="InParanoid" id="A0A2K1K1E0"/>
<feature type="domain" description="SWI/SNF-like complex subunit BAF250 C-terminal" evidence="4">
    <location>
        <begin position="210"/>
        <end position="252"/>
    </location>
</feature>
<reference evidence="5 7" key="1">
    <citation type="journal article" date="2008" name="Science">
        <title>The Physcomitrella genome reveals evolutionary insights into the conquest of land by plants.</title>
        <authorList>
            <person name="Rensing S."/>
            <person name="Lang D."/>
            <person name="Zimmer A."/>
            <person name="Terry A."/>
            <person name="Salamov A."/>
            <person name="Shapiro H."/>
            <person name="Nishiyama T."/>
            <person name="Perroud P.-F."/>
            <person name="Lindquist E."/>
            <person name="Kamisugi Y."/>
            <person name="Tanahashi T."/>
            <person name="Sakakibara K."/>
            <person name="Fujita T."/>
            <person name="Oishi K."/>
            <person name="Shin-I T."/>
            <person name="Kuroki Y."/>
            <person name="Toyoda A."/>
            <person name="Suzuki Y."/>
            <person name="Hashimoto A."/>
            <person name="Yamaguchi K."/>
            <person name="Sugano A."/>
            <person name="Kohara Y."/>
            <person name="Fujiyama A."/>
            <person name="Anterola A."/>
            <person name="Aoki S."/>
            <person name="Ashton N."/>
            <person name="Barbazuk W.B."/>
            <person name="Barker E."/>
            <person name="Bennetzen J."/>
            <person name="Bezanilla M."/>
            <person name="Blankenship R."/>
            <person name="Cho S.H."/>
            <person name="Dutcher S."/>
            <person name="Estelle M."/>
            <person name="Fawcett J.A."/>
            <person name="Gundlach H."/>
            <person name="Hanada K."/>
            <person name="Heyl A."/>
            <person name="Hicks K.A."/>
            <person name="Hugh J."/>
            <person name="Lohr M."/>
            <person name="Mayer K."/>
            <person name="Melkozernov A."/>
            <person name="Murata T."/>
            <person name="Nelson D."/>
            <person name="Pils B."/>
            <person name="Prigge M."/>
            <person name="Reiss B."/>
            <person name="Renner T."/>
            <person name="Rombauts S."/>
            <person name="Rushton P."/>
            <person name="Sanderfoot A."/>
            <person name="Schween G."/>
            <person name="Shiu S.-H."/>
            <person name="Stueber K."/>
            <person name="Theodoulou F.L."/>
            <person name="Tu H."/>
            <person name="Van de Peer Y."/>
            <person name="Verrier P.J."/>
            <person name="Waters E."/>
            <person name="Wood A."/>
            <person name="Yang L."/>
            <person name="Cove D."/>
            <person name="Cuming A."/>
            <person name="Hasebe M."/>
            <person name="Lucas S."/>
            <person name="Mishler D.B."/>
            <person name="Reski R."/>
            <person name="Grigoriev I."/>
            <person name="Quatrano R.S."/>
            <person name="Boore J.L."/>
        </authorList>
    </citation>
    <scope>NUCLEOTIDE SEQUENCE [LARGE SCALE GENOMIC DNA]</scope>
    <source>
        <strain evidence="6 7">cv. Gransden 2004</strain>
    </source>
</reference>
<comment type="subcellular location">
    <subcellularLocation>
        <location evidence="1">Nucleus</location>
    </subcellularLocation>
</comment>
<dbReference type="InterPro" id="IPR033388">
    <property type="entry name" value="BAF250_C"/>
</dbReference>
<dbReference type="PANTHER" id="PTHR12656">
    <property type="entry name" value="BRG-1 ASSOCIATED FACTOR 250 BAF250"/>
    <property type="match status" value="1"/>
</dbReference>
<dbReference type="PANTHER" id="PTHR12656:SF5">
    <property type="entry name" value="TRITHORAX GROUP PROTEIN OSA"/>
    <property type="match status" value="1"/>
</dbReference>
<dbReference type="GO" id="GO:0016514">
    <property type="term" value="C:SWI/SNF complex"/>
    <property type="evidence" value="ECO:0000318"/>
    <property type="project" value="GO_Central"/>
</dbReference>
<dbReference type="PaxDb" id="3218-PP1S90_25V6.1"/>
<dbReference type="FunCoup" id="A0A2K1K1E0">
    <property type="interactions" value="2281"/>
</dbReference>
<dbReference type="InterPro" id="IPR011989">
    <property type="entry name" value="ARM-like"/>
</dbReference>
<dbReference type="Proteomes" id="UP000006727">
    <property type="component" value="Chromosome 9"/>
</dbReference>
<dbReference type="EnsemblPlants" id="Pp3c9_410V3.2">
    <property type="protein sequence ID" value="Pp3c9_410V3.2"/>
    <property type="gene ID" value="Pp3c9_410"/>
</dbReference>
<evidence type="ECO:0000259" key="4">
    <source>
        <dbReference type="Pfam" id="PF12031"/>
    </source>
</evidence>
<reference evidence="6" key="3">
    <citation type="submission" date="2020-12" db="UniProtKB">
        <authorList>
            <consortium name="EnsemblPlants"/>
        </authorList>
    </citation>
    <scope>IDENTIFICATION</scope>
</reference>
<evidence type="ECO:0000313" key="5">
    <source>
        <dbReference type="EMBL" id="PNR47596.1"/>
    </source>
</evidence>
<protein>
    <recommendedName>
        <fullName evidence="4">SWI/SNF-like complex subunit BAF250 C-terminal domain-containing protein</fullName>
    </recommendedName>
</protein>
<dbReference type="InterPro" id="IPR016024">
    <property type="entry name" value="ARM-type_fold"/>
</dbReference>
<dbReference type="EnsemblPlants" id="Pp3c9_410V3.1">
    <property type="protein sequence ID" value="Pp3c9_410V3.1"/>
    <property type="gene ID" value="Pp3c9_410"/>
</dbReference>
<evidence type="ECO:0000256" key="2">
    <source>
        <dbReference type="ARBA" id="ARBA00023242"/>
    </source>
</evidence>
<dbReference type="SUPFAM" id="SSF48371">
    <property type="entry name" value="ARM repeat"/>
    <property type="match status" value="1"/>
</dbReference>
<dbReference type="GO" id="GO:0005654">
    <property type="term" value="C:nucleoplasm"/>
    <property type="evidence" value="ECO:0000318"/>
    <property type="project" value="GO_Central"/>
</dbReference>
<dbReference type="GO" id="GO:0006357">
    <property type="term" value="P:regulation of transcription by RNA polymerase II"/>
    <property type="evidence" value="ECO:0000318"/>
    <property type="project" value="GO_Central"/>
</dbReference>
<dbReference type="Pfam" id="PF12031">
    <property type="entry name" value="BAF250_C"/>
    <property type="match status" value="1"/>
</dbReference>
<evidence type="ECO:0000313" key="6">
    <source>
        <dbReference type="EnsemblPlants" id="Pp3c9_410V3.1"/>
    </source>
</evidence>
<dbReference type="GO" id="GO:0006338">
    <property type="term" value="P:chromatin remodeling"/>
    <property type="evidence" value="ECO:0007669"/>
    <property type="project" value="InterPro"/>
</dbReference>
<keyword evidence="2" id="KW-0539">Nucleus</keyword>
<sequence>MAGPAGAGGGSGQKRGRPATVNAGNNANVSGHLENASGGTAHQPSPGLNLGPSLQVVYNFADQHTKRIVMALQSGLKGELAWAINALTLLSFKEKDDSRKDATPLAKVPGLLDSLLQVISEWRDIAHERVFAKLSRPRLLGADQPYTGFGLEYEIYSPDDAMLHIRAAAEKNVQGGDGCDAVETKEGWCWDEEGIFNLDEIGRHEKQICAVAVSNVLRNFSFMPENEASMAQHRGCLETLITVLEAHETEDEELVTNSIETLLNLATFLCFKIFTNNGNNKASNTGSSMSEKRMIDAIMMMLSCPVISWHCCAAELLGRLVVNPDNEPFLMPFVSQIFPRLVELLSTEASGDALAAAVAALHNFSEINTECRLGLASERWAVARLLRVVGSGNHYPQEVCRKAALTLENLASEPQNRAVMLSYESSIAELAVVDQRMSDVFARILWELSSGISSKMGSLRETLFEGSHSFPEEHMLIAYSKSTSSCVKTIRCGNLNSSLPSACPLQGITDFGRCGIKVLQEARSRLSSESNSESAGTDYSVLHYYRRFIP</sequence>
<dbReference type="GO" id="GO:0035060">
    <property type="term" value="C:brahma complex"/>
    <property type="evidence" value="ECO:0007669"/>
    <property type="project" value="InterPro"/>
</dbReference>
<dbReference type="GO" id="GO:0045893">
    <property type="term" value="P:positive regulation of DNA-templated transcription"/>
    <property type="evidence" value="ECO:0000318"/>
    <property type="project" value="GO_Central"/>
</dbReference>
<feature type="compositionally biased region" description="Gly residues" evidence="3">
    <location>
        <begin position="1"/>
        <end position="13"/>
    </location>
</feature>
<gene>
    <name evidence="5" type="ORF">PHYPA_012069</name>
</gene>
<reference evidence="5 7" key="2">
    <citation type="journal article" date="2018" name="Plant J.">
        <title>The Physcomitrella patens chromosome-scale assembly reveals moss genome structure and evolution.</title>
        <authorList>
            <person name="Lang D."/>
            <person name="Ullrich K.K."/>
            <person name="Murat F."/>
            <person name="Fuchs J."/>
            <person name="Jenkins J."/>
            <person name="Haas F.B."/>
            <person name="Piednoel M."/>
            <person name="Gundlach H."/>
            <person name="Van Bel M."/>
            <person name="Meyberg R."/>
            <person name="Vives C."/>
            <person name="Morata J."/>
            <person name="Symeonidi A."/>
            <person name="Hiss M."/>
            <person name="Muchero W."/>
            <person name="Kamisugi Y."/>
            <person name="Saleh O."/>
            <person name="Blanc G."/>
            <person name="Decker E.L."/>
            <person name="van Gessel N."/>
            <person name="Grimwood J."/>
            <person name="Hayes R.D."/>
            <person name="Graham S.W."/>
            <person name="Gunter L.E."/>
            <person name="McDaniel S.F."/>
            <person name="Hoernstein S.N.W."/>
            <person name="Larsson A."/>
            <person name="Li F.W."/>
            <person name="Perroud P.F."/>
            <person name="Phillips J."/>
            <person name="Ranjan P."/>
            <person name="Rokshar D.S."/>
            <person name="Rothfels C.J."/>
            <person name="Schneider L."/>
            <person name="Shu S."/>
            <person name="Stevenson D.W."/>
            <person name="Thummler F."/>
            <person name="Tillich M."/>
            <person name="Villarreal Aguilar J.C."/>
            <person name="Widiez T."/>
            <person name="Wong G.K."/>
            <person name="Wymore A."/>
            <person name="Zhang Y."/>
            <person name="Zimmer A.D."/>
            <person name="Quatrano R.S."/>
            <person name="Mayer K.F.X."/>
            <person name="Goodstein D."/>
            <person name="Casacuberta J.M."/>
            <person name="Vandepoele K."/>
            <person name="Reski R."/>
            <person name="Cuming A.C."/>
            <person name="Tuskan G.A."/>
            <person name="Maumus F."/>
            <person name="Salse J."/>
            <person name="Schmutz J."/>
            <person name="Rensing S.A."/>
        </authorList>
    </citation>
    <scope>NUCLEOTIDE SEQUENCE [LARGE SCALE GENOMIC DNA]</scope>
    <source>
        <strain evidence="6 7">cv. Gransden 2004</strain>
    </source>
</reference>
<proteinExistence type="predicted"/>
<dbReference type="AlphaFoldDB" id="A0A2K1K1E0"/>
<dbReference type="Gramene" id="Pp3c9_410V3.2">
    <property type="protein sequence ID" value="Pp3c9_410V3.2"/>
    <property type="gene ID" value="Pp3c9_410"/>
</dbReference>
<dbReference type="EMBL" id="ABEU02000009">
    <property type="protein sequence ID" value="PNR47596.1"/>
    <property type="molecule type" value="Genomic_DNA"/>
</dbReference>
<dbReference type="Gene3D" id="1.25.10.10">
    <property type="entry name" value="Leucine-rich Repeat Variant"/>
    <property type="match status" value="2"/>
</dbReference>
<dbReference type="STRING" id="3218.A0A2K1K1E0"/>
<evidence type="ECO:0000313" key="7">
    <source>
        <dbReference type="Proteomes" id="UP000006727"/>
    </source>
</evidence>
<keyword evidence="7" id="KW-1185">Reference proteome</keyword>
<feature type="region of interest" description="Disordered" evidence="3">
    <location>
        <begin position="1"/>
        <end position="47"/>
    </location>
</feature>